<organism evidence="1 2">
    <name type="scientific">Pseudoramibacter alactolyticus ATCC 23263</name>
    <dbReference type="NCBI Taxonomy" id="887929"/>
    <lineage>
        <taxon>Bacteria</taxon>
        <taxon>Bacillati</taxon>
        <taxon>Bacillota</taxon>
        <taxon>Clostridia</taxon>
        <taxon>Eubacteriales</taxon>
        <taxon>Eubacteriaceae</taxon>
        <taxon>Pseudoramibacter</taxon>
    </lineage>
</organism>
<dbReference type="RefSeq" id="WP_006599884.1">
    <property type="nucleotide sequence ID" value="NZ_GL622359.1"/>
</dbReference>
<dbReference type="OrthoDB" id="1634029at2"/>
<dbReference type="Proteomes" id="UP000004754">
    <property type="component" value="Unassembled WGS sequence"/>
</dbReference>
<keyword evidence="2" id="KW-1185">Reference proteome</keyword>
<gene>
    <name evidence="1" type="ORF">HMP0721_2463</name>
</gene>
<dbReference type="AlphaFoldDB" id="E6MKC7"/>
<reference evidence="1 2" key="1">
    <citation type="submission" date="2010-12" db="EMBL/GenBank/DDBJ databases">
        <authorList>
            <person name="Muzny D."/>
            <person name="Qin X."/>
            <person name="Deng J."/>
            <person name="Jiang H."/>
            <person name="Liu Y."/>
            <person name="Qu J."/>
            <person name="Song X.-Z."/>
            <person name="Zhang L."/>
            <person name="Thornton R."/>
            <person name="Coyle M."/>
            <person name="Francisco L."/>
            <person name="Jackson L."/>
            <person name="Javaid M."/>
            <person name="Korchina V."/>
            <person name="Kovar C."/>
            <person name="Mata R."/>
            <person name="Mathew T."/>
            <person name="Ngo R."/>
            <person name="Nguyen L."/>
            <person name="Nguyen N."/>
            <person name="Okwuonu G."/>
            <person name="Ongeri F."/>
            <person name="Pham C."/>
            <person name="Simmons D."/>
            <person name="Wilczek-Boney K."/>
            <person name="Hale W."/>
            <person name="Jakkamsetti A."/>
            <person name="Pham P."/>
            <person name="Ruth R."/>
            <person name="San Lucas F."/>
            <person name="Warren J."/>
            <person name="Zhang J."/>
            <person name="Zhao Z."/>
            <person name="Zhou C."/>
            <person name="Zhu D."/>
            <person name="Lee S."/>
            <person name="Bess C."/>
            <person name="Blankenburg K."/>
            <person name="Forbes L."/>
            <person name="Fu Q."/>
            <person name="Gubbala S."/>
            <person name="Hirani K."/>
            <person name="Jayaseelan J.C."/>
            <person name="Lara F."/>
            <person name="Munidasa M."/>
            <person name="Palculict T."/>
            <person name="Patil S."/>
            <person name="Pu L.-L."/>
            <person name="Saada N."/>
            <person name="Tang L."/>
            <person name="Weissenberger G."/>
            <person name="Zhu Y."/>
            <person name="Hemphill L."/>
            <person name="Shang Y."/>
            <person name="Youmans B."/>
            <person name="Ayvaz T."/>
            <person name="Ross M."/>
            <person name="Santibanez J."/>
            <person name="Aqrawi P."/>
            <person name="Gross S."/>
            <person name="Joshi V."/>
            <person name="Fowler G."/>
            <person name="Nazareth L."/>
            <person name="Reid J."/>
            <person name="Worley K."/>
            <person name="Petrosino J."/>
            <person name="Highlander S."/>
            <person name="Gibbs R."/>
        </authorList>
    </citation>
    <scope>NUCLEOTIDE SEQUENCE [LARGE SCALE GENOMIC DNA]</scope>
    <source>
        <strain evidence="1 2">ATCC 23263</strain>
    </source>
</reference>
<comment type="caution">
    <text evidence="1">The sequence shown here is derived from an EMBL/GenBank/DDBJ whole genome shotgun (WGS) entry which is preliminary data.</text>
</comment>
<accession>E6MKC7</accession>
<dbReference type="HOGENOM" id="CLU_2480915_0_0_9"/>
<evidence type="ECO:0000313" key="1">
    <source>
        <dbReference type="EMBL" id="EFV00464.1"/>
    </source>
</evidence>
<protein>
    <submittedName>
        <fullName evidence="1">Uncharacterized protein</fullName>
    </submittedName>
</protein>
<proteinExistence type="predicted"/>
<evidence type="ECO:0000313" key="2">
    <source>
        <dbReference type="Proteomes" id="UP000004754"/>
    </source>
</evidence>
<dbReference type="STRING" id="887929.HMP0721_2463"/>
<sequence>MLRDDFSSLTKEAFASKLADTLADREVLLKICAMNLYEIEENSRPERLVDYKQAFKESLEIFCGCLRQFFSDSFPFCMAFILMPIQR</sequence>
<dbReference type="eggNOG" id="COG1309">
    <property type="taxonomic scope" value="Bacteria"/>
</dbReference>
<name>E6MKC7_9FIRM</name>
<dbReference type="EMBL" id="AEQN01000034">
    <property type="protein sequence ID" value="EFV00464.1"/>
    <property type="molecule type" value="Genomic_DNA"/>
</dbReference>